<organism evidence="3 4">
    <name type="scientific">Coccidioides immitis RMSCC 2394</name>
    <dbReference type="NCBI Taxonomy" id="404692"/>
    <lineage>
        <taxon>Eukaryota</taxon>
        <taxon>Fungi</taxon>
        <taxon>Dikarya</taxon>
        <taxon>Ascomycota</taxon>
        <taxon>Pezizomycotina</taxon>
        <taxon>Eurotiomycetes</taxon>
        <taxon>Eurotiomycetidae</taxon>
        <taxon>Onygenales</taxon>
        <taxon>Onygenaceae</taxon>
        <taxon>Coccidioides</taxon>
    </lineage>
</organism>
<protein>
    <recommendedName>
        <fullName evidence="5">Integral membrane protein</fullName>
    </recommendedName>
</protein>
<dbReference type="AlphaFoldDB" id="A0A0J6YAF2"/>
<evidence type="ECO:0000313" key="3">
    <source>
        <dbReference type="EMBL" id="KMP03758.1"/>
    </source>
</evidence>
<sequence>MGVITTIIAVGPLASSSAAFMCSAVQQKAVGSFLNNSIPPVARQALYYHWFLGFRNAVYLSAPCHITTLVLCFINLFSGMSNAPSMLWLGGILFTFGHMYPLRLGLEHLGLTEKAWKAKSTDEGYAFVKSFVDANVRRLTFVDFPGWLCIVAAVVLGAARSN</sequence>
<dbReference type="EMBL" id="DS028094">
    <property type="protein sequence ID" value="KMP03758.1"/>
    <property type="molecule type" value="Genomic_DNA"/>
</dbReference>
<keyword evidence="2" id="KW-0732">Signal</keyword>
<evidence type="ECO:0000256" key="2">
    <source>
        <dbReference type="SAM" id="SignalP"/>
    </source>
</evidence>
<keyword evidence="1" id="KW-1133">Transmembrane helix</keyword>
<evidence type="ECO:0000256" key="1">
    <source>
        <dbReference type="SAM" id="Phobius"/>
    </source>
</evidence>
<name>A0A0J6YAF2_COCIT</name>
<feature type="signal peptide" evidence="2">
    <location>
        <begin position="1"/>
        <end position="18"/>
    </location>
</feature>
<feature type="chain" id="PRO_5005284930" description="Integral membrane protein" evidence="2">
    <location>
        <begin position="19"/>
        <end position="162"/>
    </location>
</feature>
<reference evidence="4" key="1">
    <citation type="journal article" date="2010" name="Genome Res.">
        <title>Population genomic sequencing of Coccidioides fungi reveals recent hybridization and transposon control.</title>
        <authorList>
            <person name="Neafsey D.E."/>
            <person name="Barker B.M."/>
            <person name="Sharpton T.J."/>
            <person name="Stajich J.E."/>
            <person name="Park D.J."/>
            <person name="Whiston E."/>
            <person name="Hung C.-Y."/>
            <person name="McMahan C."/>
            <person name="White J."/>
            <person name="Sykes S."/>
            <person name="Heiman D."/>
            <person name="Young S."/>
            <person name="Zeng Q."/>
            <person name="Abouelleil A."/>
            <person name="Aftuck L."/>
            <person name="Bessette D."/>
            <person name="Brown A."/>
            <person name="FitzGerald M."/>
            <person name="Lui A."/>
            <person name="Macdonald J.P."/>
            <person name="Priest M."/>
            <person name="Orbach M.J."/>
            <person name="Galgiani J.N."/>
            <person name="Kirkland T.N."/>
            <person name="Cole G.T."/>
            <person name="Birren B.W."/>
            <person name="Henn M.R."/>
            <person name="Taylor J.W."/>
            <person name="Rounsley S.D."/>
        </authorList>
    </citation>
    <scope>NUCLEOTIDE SEQUENCE [LARGE SCALE GENOMIC DNA]</scope>
    <source>
        <strain evidence="4">RMSCC 2394</strain>
    </source>
</reference>
<dbReference type="OrthoDB" id="1523883at2759"/>
<accession>A0A0J6YAF2</accession>
<evidence type="ECO:0008006" key="5">
    <source>
        <dbReference type="Google" id="ProtNLM"/>
    </source>
</evidence>
<feature type="transmembrane region" description="Helical" evidence="1">
    <location>
        <begin position="48"/>
        <end position="74"/>
    </location>
</feature>
<evidence type="ECO:0000313" key="4">
    <source>
        <dbReference type="Proteomes" id="UP000054565"/>
    </source>
</evidence>
<proteinExistence type="predicted"/>
<keyword evidence="1" id="KW-0812">Transmembrane</keyword>
<dbReference type="Proteomes" id="UP000054565">
    <property type="component" value="Unassembled WGS sequence"/>
</dbReference>
<feature type="transmembrane region" description="Helical" evidence="1">
    <location>
        <begin position="139"/>
        <end position="159"/>
    </location>
</feature>
<feature type="transmembrane region" description="Helical" evidence="1">
    <location>
        <begin position="86"/>
        <end position="106"/>
    </location>
</feature>
<gene>
    <name evidence="3" type="ORF">CIRG_03450</name>
</gene>
<keyword evidence="1" id="KW-0472">Membrane</keyword>